<dbReference type="InterPro" id="IPR036163">
    <property type="entry name" value="HMA_dom_sf"/>
</dbReference>
<dbReference type="AlphaFoldDB" id="A0A1X1YA91"/>
<evidence type="ECO:0000313" key="3">
    <source>
        <dbReference type="Proteomes" id="UP000466396"/>
    </source>
</evidence>
<dbReference type="EMBL" id="AP022581">
    <property type="protein sequence ID" value="BBX96589.1"/>
    <property type="molecule type" value="Genomic_DNA"/>
</dbReference>
<accession>A0A1X1YA91</accession>
<proteinExistence type="predicted"/>
<sequence length="72" mass="7392">MAEQTFSLNGLRCQGCVDTVTTALGSLGSVSAVSVDLDTEGTSTVRISTDVELTRAQVQAALAGRGNFSIVD</sequence>
<dbReference type="Proteomes" id="UP000466396">
    <property type="component" value="Chromosome"/>
</dbReference>
<dbReference type="InterPro" id="IPR017969">
    <property type="entry name" value="Heavy-metal-associated_CS"/>
</dbReference>
<name>A0A1X1YA91_9MYCO</name>
<dbReference type="SUPFAM" id="SSF55008">
    <property type="entry name" value="HMA, heavy metal-associated domain"/>
    <property type="match status" value="1"/>
</dbReference>
<evidence type="ECO:0000313" key="2">
    <source>
        <dbReference type="EMBL" id="BBX96589.1"/>
    </source>
</evidence>
<gene>
    <name evidence="2" type="ORF">MLAC_18830</name>
</gene>
<dbReference type="KEGG" id="mlj:MLAC_18830"/>
<dbReference type="STRING" id="169765.AWC15_19130"/>
<reference evidence="2 3" key="1">
    <citation type="journal article" date="2019" name="Emerg. Microbes Infect.">
        <title>Comprehensive subspecies identification of 175 nontuberculous mycobacteria species based on 7547 genomic profiles.</title>
        <authorList>
            <person name="Matsumoto Y."/>
            <person name="Kinjo T."/>
            <person name="Motooka D."/>
            <person name="Nabeya D."/>
            <person name="Jung N."/>
            <person name="Uechi K."/>
            <person name="Horii T."/>
            <person name="Iida T."/>
            <person name="Fujita J."/>
            <person name="Nakamura S."/>
        </authorList>
    </citation>
    <scope>NUCLEOTIDE SEQUENCE [LARGE SCALE GENOMIC DNA]</scope>
    <source>
        <strain evidence="2 3">JCM 15657</strain>
    </source>
</reference>
<dbReference type="PROSITE" id="PS50846">
    <property type="entry name" value="HMA_2"/>
    <property type="match status" value="1"/>
</dbReference>
<protein>
    <submittedName>
        <fullName evidence="2">Uncharacterized protein</fullName>
    </submittedName>
</protein>
<dbReference type="Pfam" id="PF00403">
    <property type="entry name" value="HMA"/>
    <property type="match status" value="1"/>
</dbReference>
<keyword evidence="1" id="KW-0479">Metal-binding</keyword>
<dbReference type="RefSeq" id="WP_085159493.1">
    <property type="nucleotide sequence ID" value="NZ_AP022581.1"/>
</dbReference>
<dbReference type="GO" id="GO:0046872">
    <property type="term" value="F:metal ion binding"/>
    <property type="evidence" value="ECO:0007669"/>
    <property type="project" value="UniProtKB-KW"/>
</dbReference>
<keyword evidence="3" id="KW-1185">Reference proteome</keyword>
<dbReference type="Gene3D" id="3.30.70.100">
    <property type="match status" value="1"/>
</dbReference>
<dbReference type="PROSITE" id="PS01047">
    <property type="entry name" value="HMA_1"/>
    <property type="match status" value="1"/>
</dbReference>
<dbReference type="CDD" id="cd00371">
    <property type="entry name" value="HMA"/>
    <property type="match status" value="1"/>
</dbReference>
<dbReference type="OrthoDB" id="9813965at2"/>
<dbReference type="InterPro" id="IPR006121">
    <property type="entry name" value="HMA_dom"/>
</dbReference>
<organism evidence="2 3">
    <name type="scientific">Mycobacterium lacus</name>
    <dbReference type="NCBI Taxonomy" id="169765"/>
    <lineage>
        <taxon>Bacteria</taxon>
        <taxon>Bacillati</taxon>
        <taxon>Actinomycetota</taxon>
        <taxon>Actinomycetes</taxon>
        <taxon>Mycobacteriales</taxon>
        <taxon>Mycobacteriaceae</taxon>
        <taxon>Mycobacterium</taxon>
    </lineage>
</organism>
<evidence type="ECO:0000256" key="1">
    <source>
        <dbReference type="ARBA" id="ARBA00022723"/>
    </source>
</evidence>